<dbReference type="GO" id="GO:0004519">
    <property type="term" value="F:endonuclease activity"/>
    <property type="evidence" value="ECO:0007669"/>
    <property type="project" value="UniProtKB-KW"/>
</dbReference>
<proteinExistence type="predicted"/>
<protein>
    <submittedName>
        <fullName evidence="1">Putative homing endonuclease</fullName>
    </submittedName>
</protein>
<dbReference type="AlphaFoldDB" id="A0A6M3IT96"/>
<gene>
    <name evidence="1" type="ORF">MM415B01121_0019</name>
</gene>
<sequence>MRKRLGEKHPKWKGGKTISNGYLKVMNPDHPSADKIGYVFQHTLIVEEALGGFLAKGSEVHHVDQNPLNNEKPNLVLCDGHSYHVLLHRRTTALKDCGHADWRKCWICKKYDNPGNLRIYQARGLWPCTPYHAGCDREYKRKLRMNKKLAVDENCPKLEVSNGS</sequence>
<evidence type="ECO:0000313" key="1">
    <source>
        <dbReference type="EMBL" id="QJA60401.1"/>
    </source>
</evidence>
<dbReference type="SUPFAM" id="SSF54060">
    <property type="entry name" value="His-Me finger endonucleases"/>
    <property type="match status" value="1"/>
</dbReference>
<keyword evidence="1" id="KW-0255">Endonuclease</keyword>
<reference evidence="1" key="1">
    <citation type="submission" date="2020-03" db="EMBL/GenBank/DDBJ databases">
        <title>The deep terrestrial virosphere.</title>
        <authorList>
            <person name="Holmfeldt K."/>
            <person name="Nilsson E."/>
            <person name="Simone D."/>
            <person name="Lopez-Fernandez M."/>
            <person name="Wu X."/>
            <person name="de Brujin I."/>
            <person name="Lundin D."/>
            <person name="Andersson A."/>
            <person name="Bertilsson S."/>
            <person name="Dopson M."/>
        </authorList>
    </citation>
    <scope>NUCLEOTIDE SEQUENCE</scope>
    <source>
        <strain evidence="1">MM415B01121</strain>
    </source>
</reference>
<accession>A0A6M3IT96</accession>
<organism evidence="1">
    <name type="scientific">viral metagenome</name>
    <dbReference type="NCBI Taxonomy" id="1070528"/>
    <lineage>
        <taxon>unclassified sequences</taxon>
        <taxon>metagenomes</taxon>
        <taxon>organismal metagenomes</taxon>
    </lineage>
</organism>
<dbReference type="EMBL" id="MT141407">
    <property type="protein sequence ID" value="QJA60401.1"/>
    <property type="molecule type" value="Genomic_DNA"/>
</dbReference>
<keyword evidence="1" id="KW-0378">Hydrolase</keyword>
<name>A0A6M3IT96_9ZZZZ</name>
<keyword evidence="1" id="KW-0540">Nuclease</keyword>
<dbReference type="InterPro" id="IPR044925">
    <property type="entry name" value="His-Me_finger_sf"/>
</dbReference>